<organism evidence="4 5">
    <name type="scientific">Blastomonas fulva</name>
    <dbReference type="NCBI Taxonomy" id="1550728"/>
    <lineage>
        <taxon>Bacteria</taxon>
        <taxon>Pseudomonadati</taxon>
        <taxon>Pseudomonadota</taxon>
        <taxon>Alphaproteobacteria</taxon>
        <taxon>Sphingomonadales</taxon>
        <taxon>Sphingomonadaceae</taxon>
        <taxon>Blastomonas</taxon>
    </lineage>
</organism>
<keyword evidence="5" id="KW-1185">Reference proteome</keyword>
<dbReference type="Gene3D" id="2.10.109.10">
    <property type="entry name" value="Umud Fragment, subunit A"/>
    <property type="match status" value="1"/>
</dbReference>
<evidence type="ECO:0000256" key="2">
    <source>
        <dbReference type="SAM" id="SignalP"/>
    </source>
</evidence>
<keyword evidence="2" id="KW-0732">Signal</keyword>
<dbReference type="SUPFAM" id="SSF51306">
    <property type="entry name" value="LexA/Signal peptidase"/>
    <property type="match status" value="1"/>
</dbReference>
<reference evidence="4 5" key="1">
    <citation type="submission" date="2017-03" db="EMBL/GenBank/DDBJ databases">
        <title>Complete genome sequence of Blastomonas fulva degrading microcsystin LR.</title>
        <authorList>
            <person name="Lee H.-g."/>
            <person name="Jin L."/>
            <person name="oh H.-M."/>
        </authorList>
    </citation>
    <scope>NUCLEOTIDE SEQUENCE [LARGE SCALE GENOMIC DNA]</scope>
    <source>
        <strain evidence="4 5">T2</strain>
    </source>
</reference>
<evidence type="ECO:0000259" key="3">
    <source>
        <dbReference type="Pfam" id="PF10502"/>
    </source>
</evidence>
<protein>
    <submittedName>
        <fullName evidence="4">Conjugal transfer protein</fullName>
    </submittedName>
</protein>
<evidence type="ECO:0000313" key="4">
    <source>
        <dbReference type="EMBL" id="ASR50245.1"/>
    </source>
</evidence>
<dbReference type="RefSeq" id="WP_117351194.1">
    <property type="nucleotide sequence ID" value="NZ_CP020083.1"/>
</dbReference>
<dbReference type="PROSITE" id="PS51257">
    <property type="entry name" value="PROKAR_LIPOPROTEIN"/>
    <property type="match status" value="1"/>
</dbReference>
<name>A0ABN5B3R2_9SPHN</name>
<feature type="chain" id="PRO_5046376661" evidence="2">
    <location>
        <begin position="22"/>
        <end position="196"/>
    </location>
</feature>
<sequence length="196" mass="21204">MNRKYFSATCLWAGLFSCAFAGVELVGPHPRVLWNASASAPIGLYRVKANAVPALGDLVVLMPPPAIARFIAERRYLPGGVPLLKQVAALPGQRVCRSSAIVSIDAVPVSTARARDRVGRKMPDWRGCHRILPGQLFLLNPAADSLDGRYFGPVPASGVVGIAHPVLTRNGPGEPLRWQRDTKPVPSKLTAKEHYR</sequence>
<evidence type="ECO:0000313" key="5">
    <source>
        <dbReference type="Proteomes" id="UP000258016"/>
    </source>
</evidence>
<feature type="region of interest" description="Disordered" evidence="1">
    <location>
        <begin position="171"/>
        <end position="196"/>
    </location>
</feature>
<dbReference type="Pfam" id="PF10502">
    <property type="entry name" value="Peptidase_S26"/>
    <property type="match status" value="1"/>
</dbReference>
<feature type="signal peptide" evidence="2">
    <location>
        <begin position="1"/>
        <end position="21"/>
    </location>
</feature>
<feature type="domain" description="Peptidase S26" evidence="3">
    <location>
        <begin position="19"/>
        <end position="164"/>
    </location>
</feature>
<accession>A0ABN5B3R2</accession>
<dbReference type="InterPro" id="IPR036286">
    <property type="entry name" value="LexA/Signal_pep-like_sf"/>
</dbReference>
<dbReference type="EMBL" id="CP020083">
    <property type="protein sequence ID" value="ASR50245.1"/>
    <property type="molecule type" value="Genomic_DNA"/>
</dbReference>
<evidence type="ECO:0000256" key="1">
    <source>
        <dbReference type="SAM" id="MobiDB-lite"/>
    </source>
</evidence>
<gene>
    <name evidence="4" type="ORF">B5J99_01125</name>
</gene>
<dbReference type="Proteomes" id="UP000258016">
    <property type="component" value="Chromosome"/>
</dbReference>
<proteinExistence type="predicted"/>
<dbReference type="GeneID" id="303484174"/>
<dbReference type="InterPro" id="IPR019533">
    <property type="entry name" value="Peptidase_S26"/>
</dbReference>